<feature type="compositionally biased region" description="Gly residues" evidence="2">
    <location>
        <begin position="845"/>
        <end position="857"/>
    </location>
</feature>
<evidence type="ECO:0000256" key="3">
    <source>
        <dbReference type="SAM" id="SignalP"/>
    </source>
</evidence>
<dbReference type="SMART" id="SM00671">
    <property type="entry name" value="SEL1"/>
    <property type="match status" value="9"/>
</dbReference>
<dbReference type="SUPFAM" id="SSF81901">
    <property type="entry name" value="HCP-like"/>
    <property type="match status" value="3"/>
</dbReference>
<dbReference type="GO" id="GO:0036503">
    <property type="term" value="P:ERAD pathway"/>
    <property type="evidence" value="ECO:0007669"/>
    <property type="project" value="TreeGrafter"/>
</dbReference>
<evidence type="ECO:0000313" key="4">
    <source>
        <dbReference type="EMBL" id="KAJ8992597.1"/>
    </source>
</evidence>
<feature type="signal peptide" evidence="3">
    <location>
        <begin position="1"/>
        <end position="29"/>
    </location>
</feature>
<feature type="region of interest" description="Disordered" evidence="2">
    <location>
        <begin position="763"/>
        <end position="784"/>
    </location>
</feature>
<dbReference type="GO" id="GO:0005789">
    <property type="term" value="C:endoplasmic reticulum membrane"/>
    <property type="evidence" value="ECO:0007669"/>
    <property type="project" value="TreeGrafter"/>
</dbReference>
<feature type="compositionally biased region" description="Low complexity" evidence="2">
    <location>
        <begin position="932"/>
        <end position="943"/>
    </location>
</feature>
<dbReference type="InterPro" id="IPR050767">
    <property type="entry name" value="Sel1_AlgK"/>
</dbReference>
<evidence type="ECO:0000256" key="2">
    <source>
        <dbReference type="SAM" id="MobiDB-lite"/>
    </source>
</evidence>
<dbReference type="Pfam" id="PF08238">
    <property type="entry name" value="Sel1"/>
    <property type="match status" value="8"/>
</dbReference>
<dbReference type="InterPro" id="IPR011990">
    <property type="entry name" value="TPR-like_helical_dom_sf"/>
</dbReference>
<comment type="similarity">
    <text evidence="1">Belongs to the sel-1 family.</text>
</comment>
<keyword evidence="3" id="KW-0732">Signal</keyword>
<dbReference type="Proteomes" id="UP001161757">
    <property type="component" value="Unassembled WGS sequence"/>
</dbReference>
<evidence type="ECO:0000256" key="1">
    <source>
        <dbReference type="ARBA" id="ARBA00038101"/>
    </source>
</evidence>
<protein>
    <submittedName>
        <fullName evidence="4">ERAD-associated protein</fullName>
    </submittedName>
</protein>
<proteinExistence type="inferred from homology"/>
<name>A0AAN6IVW3_EXODE</name>
<feature type="region of interest" description="Disordered" evidence="2">
    <location>
        <begin position="812"/>
        <end position="875"/>
    </location>
</feature>
<dbReference type="PANTHER" id="PTHR11102">
    <property type="entry name" value="SEL-1-LIKE PROTEIN"/>
    <property type="match status" value="1"/>
</dbReference>
<feature type="compositionally biased region" description="Basic and acidic residues" evidence="2">
    <location>
        <begin position="921"/>
        <end position="931"/>
    </location>
</feature>
<feature type="chain" id="PRO_5042917168" evidence="3">
    <location>
        <begin position="30"/>
        <end position="980"/>
    </location>
</feature>
<dbReference type="AlphaFoldDB" id="A0AAN6IVW3"/>
<dbReference type="PROSITE" id="PS51257">
    <property type="entry name" value="PROKAR_LIPOPROTEIN"/>
    <property type="match status" value="1"/>
</dbReference>
<dbReference type="PANTHER" id="PTHR11102:SF147">
    <property type="entry name" value="SEL1L ADAPTOR SUBUNIT OF ERAD E3 UBIQUITIN LIGASE"/>
    <property type="match status" value="1"/>
</dbReference>
<dbReference type="Gene3D" id="1.25.40.10">
    <property type="entry name" value="Tetratricopeptide repeat domain"/>
    <property type="match status" value="2"/>
</dbReference>
<evidence type="ECO:0000313" key="5">
    <source>
        <dbReference type="Proteomes" id="UP001161757"/>
    </source>
</evidence>
<reference evidence="4" key="1">
    <citation type="submission" date="2023-01" db="EMBL/GenBank/DDBJ databases">
        <title>Exophiala dermititidis isolated from Cystic Fibrosis Patient.</title>
        <authorList>
            <person name="Kurbessoian T."/>
            <person name="Crocker A."/>
            <person name="Murante D."/>
            <person name="Hogan D.A."/>
            <person name="Stajich J.E."/>
        </authorList>
    </citation>
    <scope>NUCLEOTIDE SEQUENCE</scope>
    <source>
        <strain evidence="4">Ex8</strain>
    </source>
</reference>
<dbReference type="InterPro" id="IPR006597">
    <property type="entry name" value="Sel1-like"/>
</dbReference>
<sequence length="980" mass="107879">MALTGRLRPIATLLLVAFLTLSCLQPSRTSVAARGTAIPGLDDPPIDFVPTEQQKQNYWAQGGNDIVHEVWSVLRDFEPTWKNNVLSPVHPTGILEMIWHYTKVVFRALFMNAPTTRQDDSDADSETVRITGDLKKGVDTLRTAAAFDDPDAIFLLAEMNFYGNFSYPRNFTEAKVQYQRLADLDGNSTAQYMLGLMYATGIGGLERDQARALLYHTFAAEQDNIQSELTLAFRYHAGIGCQRDCEKAVEYYKRVADKSMKYWQSGPPGGHSFVRNAYRWVELDGGFYGEGASVSSSGPNAAQRDSFSSAHVDYVLEYLDMRERQGDYNAMLTLGKHYYEAPRGYKRNLRKAQRQFMKIARAYWGKDGKVNPKAPRGIERVAGKAAAYIGRMFLRGEGMEQNYEKALLWLKRGLANGDSFAQYHLGLMYRDGLGVPQDGLRAGTYLKAAAEQSLPIAQSALGVLFLDQGDVDTAGRYFELAASAGVMEAFYYLAELTRQGVKRERNCGLASVYYKVVAERAEILHSPFVEANAAYDRGDFERAYIASIKAAEHGYENAQANVAYLLDQKTSVISLPPNIPLLSSNKPSHKRSKLLNDPELALAYFTRSAKQANVDSLIKMGDYYLSLASSASSSSKHKNQSGGLLTKLLHRQAYSGAGRAGGDGTESANVNANDTAEAQVQANLEKAATCYTTAAESHHSAQALWNLGWMHENGVGSVTQDFHMAKRYYDLALEMNKEAYFPVTLALAKLRLRSWWNGVSGGKINSIHDDDDDDDDGNAAGRKRPKTWSEWLNRFLDAAEEMDAQEAAAAAAAAAARGDDDNDDFFGAAGYPEPGMPGGDAEYAGPGGERQAGGGDPGRQHQHHYPARGEGGAAGAEAMYNPAEEWDEFDDGLVESLIIIALAGALALLVYARQARQRGLEQDRREQEERQQQQQQQQQQQGQPHDRPQDDNGGGVGPRGLFPPPGDPEFNNWVVGGIGH</sequence>
<organism evidence="4 5">
    <name type="scientific">Exophiala dermatitidis</name>
    <name type="common">Black yeast-like fungus</name>
    <name type="synonym">Wangiella dermatitidis</name>
    <dbReference type="NCBI Taxonomy" id="5970"/>
    <lineage>
        <taxon>Eukaryota</taxon>
        <taxon>Fungi</taxon>
        <taxon>Dikarya</taxon>
        <taxon>Ascomycota</taxon>
        <taxon>Pezizomycotina</taxon>
        <taxon>Eurotiomycetes</taxon>
        <taxon>Chaetothyriomycetidae</taxon>
        <taxon>Chaetothyriales</taxon>
        <taxon>Herpotrichiellaceae</taxon>
        <taxon>Exophiala</taxon>
    </lineage>
</organism>
<feature type="region of interest" description="Disordered" evidence="2">
    <location>
        <begin position="921"/>
        <end position="980"/>
    </location>
</feature>
<gene>
    <name evidence="4" type="primary">HRD3</name>
    <name evidence="4" type="ORF">HRR80_003696</name>
</gene>
<accession>A0AAN6IVW3</accession>
<dbReference type="EMBL" id="JAJGCB010000005">
    <property type="protein sequence ID" value="KAJ8992597.1"/>
    <property type="molecule type" value="Genomic_DNA"/>
</dbReference>
<comment type="caution">
    <text evidence="4">The sequence shown here is derived from an EMBL/GenBank/DDBJ whole genome shotgun (WGS) entry which is preliminary data.</text>
</comment>